<evidence type="ECO:0000313" key="1">
    <source>
        <dbReference type="EMBL" id="BDR92999.1"/>
    </source>
</evidence>
<accession>A0ABN6STE6</accession>
<dbReference type="Proteomes" id="UP001060771">
    <property type="component" value="Chromosome"/>
</dbReference>
<gene>
    <name evidence="1" type="ORF">Vsou_20920</name>
</gene>
<reference evidence="2" key="1">
    <citation type="submission" date="2022-09" db="EMBL/GenBank/DDBJ databases">
        <title>Complete genome sequence of Vulcanisaeta souniana.</title>
        <authorList>
            <person name="Kato S."/>
            <person name="Itoh T."/>
            <person name="Ohkuma M."/>
        </authorList>
    </citation>
    <scope>NUCLEOTIDE SEQUENCE [LARGE SCALE GENOMIC DNA]</scope>
    <source>
        <strain evidence="2">JCM 11219</strain>
    </source>
</reference>
<organism evidence="1 2">
    <name type="scientific">Vulcanisaeta souniana JCM 11219</name>
    <dbReference type="NCBI Taxonomy" id="1293586"/>
    <lineage>
        <taxon>Archaea</taxon>
        <taxon>Thermoproteota</taxon>
        <taxon>Thermoprotei</taxon>
        <taxon>Thermoproteales</taxon>
        <taxon>Thermoproteaceae</taxon>
        <taxon>Vulcanisaeta</taxon>
    </lineage>
</organism>
<protein>
    <submittedName>
        <fullName evidence="1">Uncharacterized protein</fullName>
    </submittedName>
</protein>
<keyword evidence="2" id="KW-1185">Reference proteome</keyword>
<name>A0ABN6STE6_9CREN</name>
<evidence type="ECO:0000313" key="2">
    <source>
        <dbReference type="Proteomes" id="UP001060771"/>
    </source>
</evidence>
<dbReference type="EMBL" id="AP026830">
    <property type="protein sequence ID" value="BDR92999.1"/>
    <property type="molecule type" value="Genomic_DNA"/>
</dbReference>
<sequence length="43" mass="5054">MEIHSDISSGNIKGLFKEKSFRHYFVRLYTLYSETRTHTGCIS</sequence>
<proteinExistence type="predicted"/>